<evidence type="ECO:0000313" key="2">
    <source>
        <dbReference type="EMBL" id="ONK78728.1"/>
    </source>
</evidence>
<evidence type="ECO:0000256" key="1">
    <source>
        <dbReference type="SAM" id="SignalP"/>
    </source>
</evidence>
<keyword evidence="3" id="KW-1185">Reference proteome</keyword>
<proteinExistence type="predicted"/>
<dbReference type="AlphaFoldDB" id="A0A5P1FKD3"/>
<gene>
    <name evidence="2" type="ORF">A4U43_C02F21810</name>
</gene>
<evidence type="ECO:0000313" key="3">
    <source>
        <dbReference type="Proteomes" id="UP000243459"/>
    </source>
</evidence>
<accession>A0A5P1FKD3</accession>
<dbReference type="Gramene" id="ONK78728">
    <property type="protein sequence ID" value="ONK78728"/>
    <property type="gene ID" value="A4U43_C02F21810"/>
</dbReference>
<feature type="chain" id="PRO_5024317723" description="Secreted protein" evidence="1">
    <location>
        <begin position="20"/>
        <end position="126"/>
    </location>
</feature>
<organism evidence="2 3">
    <name type="scientific">Asparagus officinalis</name>
    <name type="common">Garden asparagus</name>
    <dbReference type="NCBI Taxonomy" id="4686"/>
    <lineage>
        <taxon>Eukaryota</taxon>
        <taxon>Viridiplantae</taxon>
        <taxon>Streptophyta</taxon>
        <taxon>Embryophyta</taxon>
        <taxon>Tracheophyta</taxon>
        <taxon>Spermatophyta</taxon>
        <taxon>Magnoliopsida</taxon>
        <taxon>Liliopsida</taxon>
        <taxon>Asparagales</taxon>
        <taxon>Asparagaceae</taxon>
        <taxon>Asparagoideae</taxon>
        <taxon>Asparagus</taxon>
    </lineage>
</organism>
<dbReference type="Proteomes" id="UP000243459">
    <property type="component" value="Chromosome 2"/>
</dbReference>
<name>A0A5P1FKD3_ASPOF</name>
<reference evidence="3" key="1">
    <citation type="journal article" date="2017" name="Nat. Commun.">
        <title>The asparagus genome sheds light on the origin and evolution of a young Y chromosome.</title>
        <authorList>
            <person name="Harkess A."/>
            <person name="Zhou J."/>
            <person name="Xu C."/>
            <person name="Bowers J.E."/>
            <person name="Van der Hulst R."/>
            <person name="Ayyampalayam S."/>
            <person name="Mercati F."/>
            <person name="Riccardi P."/>
            <person name="McKain M.R."/>
            <person name="Kakrana A."/>
            <person name="Tang H."/>
            <person name="Ray J."/>
            <person name="Groenendijk J."/>
            <person name="Arikit S."/>
            <person name="Mathioni S.M."/>
            <person name="Nakano M."/>
            <person name="Shan H."/>
            <person name="Telgmann-Rauber A."/>
            <person name="Kanno A."/>
            <person name="Yue Z."/>
            <person name="Chen H."/>
            <person name="Li W."/>
            <person name="Chen Y."/>
            <person name="Xu X."/>
            <person name="Zhang Y."/>
            <person name="Luo S."/>
            <person name="Chen H."/>
            <person name="Gao J."/>
            <person name="Mao Z."/>
            <person name="Pires J.C."/>
            <person name="Luo M."/>
            <person name="Kudrna D."/>
            <person name="Wing R.A."/>
            <person name="Meyers B.C."/>
            <person name="Yi K."/>
            <person name="Kong H."/>
            <person name="Lavrijsen P."/>
            <person name="Sunseri F."/>
            <person name="Falavigna A."/>
            <person name="Ye Y."/>
            <person name="Leebens-Mack J.H."/>
            <person name="Chen G."/>
        </authorList>
    </citation>
    <scope>NUCLEOTIDE SEQUENCE [LARGE SCALE GENOMIC DNA]</scope>
    <source>
        <strain evidence="3">cv. DH0086</strain>
    </source>
</reference>
<dbReference type="EMBL" id="CM007382">
    <property type="protein sequence ID" value="ONK78728.1"/>
    <property type="molecule type" value="Genomic_DNA"/>
</dbReference>
<protein>
    <recommendedName>
        <fullName evidence="4">Secreted protein</fullName>
    </recommendedName>
</protein>
<feature type="signal peptide" evidence="1">
    <location>
        <begin position="1"/>
        <end position="19"/>
    </location>
</feature>
<evidence type="ECO:0008006" key="4">
    <source>
        <dbReference type="Google" id="ProtNLM"/>
    </source>
</evidence>
<sequence length="126" mass="14104">MPWKTQLLTVVAFLRCGCCVRPGSFRVKTRIRSNHVSVAKVTRLLCFATCWGPALWSLSLVVSSCSSKNLGLILLILRLLKEFAGAYLWEFAKQDVSSILHGGISVRSNISCSIWIPSFMDNRTIR</sequence>
<keyword evidence="1" id="KW-0732">Signal</keyword>